<dbReference type="RefSeq" id="WP_379573834.1">
    <property type="nucleotide sequence ID" value="NZ_JBHUFV010000033.1"/>
</dbReference>
<dbReference type="EMBL" id="JBHUFV010000033">
    <property type="protein sequence ID" value="MFD1933795.1"/>
    <property type="molecule type" value="Genomic_DNA"/>
</dbReference>
<keyword evidence="2" id="KW-1185">Reference proteome</keyword>
<name>A0ABW4SY39_9ACTN</name>
<organism evidence="1 2">
    <name type="scientific">Nonomuraea mangrovi</name>
    <dbReference type="NCBI Taxonomy" id="2316207"/>
    <lineage>
        <taxon>Bacteria</taxon>
        <taxon>Bacillati</taxon>
        <taxon>Actinomycetota</taxon>
        <taxon>Actinomycetes</taxon>
        <taxon>Streptosporangiales</taxon>
        <taxon>Streptosporangiaceae</taxon>
        <taxon>Nonomuraea</taxon>
    </lineage>
</organism>
<dbReference type="PROSITE" id="PS51318">
    <property type="entry name" value="TAT"/>
    <property type="match status" value="1"/>
</dbReference>
<accession>A0ABW4SY39</accession>
<dbReference type="InterPro" id="IPR006311">
    <property type="entry name" value="TAT_signal"/>
</dbReference>
<sequence>MTGAPDAAHPRTLLRRRSLLGGGALTVAGAAATVAVPAAVPAAAASSAPPAGVSAVYAQYVRRETRLRLWTRREGHRWIRYDLQRFTATGISLDAWRLQEVFAVDLSADAPGPGVVETNPARLATPANYEYALSLQGESHIGGMHGFELSRGSLVVLDGRAMPVDELPEYASAAEFELAQENDLLSRGDRSVVGDLRVRHLVTSAGLRLRWSLTWRQARTVANAYGAMLPADKNAAVSTRCRFMGEAREHDLTVPGRPRADAYGVQMYNRSNGLALSVELTPDFQAGYAHASGSGIWVKTDQPGYNKAYPTRVYPGQLEDVAEGATWRLDATYRFACPA</sequence>
<evidence type="ECO:0000313" key="2">
    <source>
        <dbReference type="Proteomes" id="UP001597368"/>
    </source>
</evidence>
<protein>
    <submittedName>
        <fullName evidence="1">Uncharacterized protein</fullName>
    </submittedName>
</protein>
<reference evidence="2" key="1">
    <citation type="journal article" date="2019" name="Int. J. Syst. Evol. Microbiol.">
        <title>The Global Catalogue of Microorganisms (GCM) 10K type strain sequencing project: providing services to taxonomists for standard genome sequencing and annotation.</title>
        <authorList>
            <consortium name="The Broad Institute Genomics Platform"/>
            <consortium name="The Broad Institute Genome Sequencing Center for Infectious Disease"/>
            <person name="Wu L."/>
            <person name="Ma J."/>
        </authorList>
    </citation>
    <scope>NUCLEOTIDE SEQUENCE [LARGE SCALE GENOMIC DNA]</scope>
    <source>
        <strain evidence="2">ICMP 6774ER</strain>
    </source>
</reference>
<gene>
    <name evidence="1" type="ORF">ACFSKW_20235</name>
</gene>
<evidence type="ECO:0000313" key="1">
    <source>
        <dbReference type="EMBL" id="MFD1933795.1"/>
    </source>
</evidence>
<comment type="caution">
    <text evidence="1">The sequence shown here is derived from an EMBL/GenBank/DDBJ whole genome shotgun (WGS) entry which is preliminary data.</text>
</comment>
<dbReference type="Proteomes" id="UP001597368">
    <property type="component" value="Unassembled WGS sequence"/>
</dbReference>
<proteinExistence type="predicted"/>